<dbReference type="SUPFAM" id="SSF50998">
    <property type="entry name" value="Quinoprotein alcohol dehydrogenase-like"/>
    <property type="match status" value="1"/>
</dbReference>
<name>A0A6A5HE73_CAERE</name>
<evidence type="ECO:0000313" key="1">
    <source>
        <dbReference type="EMBL" id="KAF1765144.1"/>
    </source>
</evidence>
<dbReference type="InterPro" id="IPR011047">
    <property type="entry name" value="Quinoprotein_ADH-like_sf"/>
</dbReference>
<dbReference type="SMART" id="SM00564">
    <property type="entry name" value="PQQ"/>
    <property type="match status" value="4"/>
</dbReference>
<dbReference type="CTD" id="9821475"/>
<protein>
    <submittedName>
        <fullName evidence="1">Uncharacterized protein</fullName>
    </submittedName>
</protein>
<proteinExistence type="predicted"/>
<dbReference type="EMBL" id="WUAV01000002">
    <property type="protein sequence ID" value="KAF1765144.1"/>
    <property type="molecule type" value="Genomic_DNA"/>
</dbReference>
<accession>A0A6A5HE73</accession>
<dbReference type="InterPro" id="IPR018391">
    <property type="entry name" value="PQQ_b-propeller_rpt"/>
</dbReference>
<dbReference type="CDD" id="cd09769">
    <property type="entry name" value="Luminal_IRE1"/>
    <property type="match status" value="1"/>
</dbReference>
<dbReference type="KEGG" id="crq:GCK72_005096"/>
<dbReference type="GeneID" id="9821475"/>
<dbReference type="Gene3D" id="2.130.10.10">
    <property type="entry name" value="YVTN repeat-like/Quinoprotein amine dehydrogenase"/>
    <property type="match status" value="1"/>
</dbReference>
<dbReference type="Proteomes" id="UP000483820">
    <property type="component" value="Chromosome II"/>
</dbReference>
<comment type="caution">
    <text evidence="1">The sequence shown here is derived from an EMBL/GenBank/DDBJ whole genome shotgun (WGS) entry which is preliminary data.</text>
</comment>
<dbReference type="RefSeq" id="XP_053589223.1">
    <property type="nucleotide sequence ID" value="XM_053725029.1"/>
</dbReference>
<reference evidence="1 2" key="1">
    <citation type="submission" date="2019-12" db="EMBL/GenBank/DDBJ databases">
        <title>Chromosome-level assembly of the Caenorhabditis remanei genome.</title>
        <authorList>
            <person name="Teterina A.A."/>
            <person name="Willis J.H."/>
            <person name="Phillips P.C."/>
        </authorList>
    </citation>
    <scope>NUCLEOTIDE SEQUENCE [LARGE SCALE GENOMIC DNA]</scope>
    <source>
        <strain evidence="1 2">PX506</strain>
        <tissue evidence="1">Whole organism</tissue>
    </source>
</reference>
<evidence type="ECO:0000313" key="2">
    <source>
        <dbReference type="Proteomes" id="UP000483820"/>
    </source>
</evidence>
<sequence>MQLFLKKLFQEDDSVEDDSAETILVSTIDGRLRALNSLTGEVKWTLQEEPVLRSPSAVKQGFTFLPNPIDGSLYVLKNSSLKKLPFNIPQLVHASPCKGNDGILYAGSKKDVWFGIDPKTGLKMETLSSASADRICPANQKQTIFLGRTEYRVSMFDEKNRGKTWNATFNDYSAHLLPEVNTWPFKHYASSSHGYILTFDKETGEMKWEADLKQPVVALYLLRDDGLHKLPFEVMGKETMENVAKPCTGHNAFMTLMVPSEWYLQRHGRSSPGAKYRQDPLVREDSVVSSSSSLCSYKKNECTVFFIYFTCIAGANTINDTISNIDTTDAPIHKPVRPPRSASTEVNV</sequence>
<dbReference type="AlphaFoldDB" id="A0A6A5HE73"/>
<gene>
    <name evidence="1" type="ORF">GCK72_005096</name>
</gene>
<dbReference type="InterPro" id="IPR015943">
    <property type="entry name" value="WD40/YVTN_repeat-like_dom_sf"/>
</dbReference>
<organism evidence="1 2">
    <name type="scientific">Caenorhabditis remanei</name>
    <name type="common">Caenorhabditis vulgaris</name>
    <dbReference type="NCBI Taxonomy" id="31234"/>
    <lineage>
        <taxon>Eukaryota</taxon>
        <taxon>Metazoa</taxon>
        <taxon>Ecdysozoa</taxon>
        <taxon>Nematoda</taxon>
        <taxon>Chromadorea</taxon>
        <taxon>Rhabditida</taxon>
        <taxon>Rhabditina</taxon>
        <taxon>Rhabditomorpha</taxon>
        <taxon>Rhabditoidea</taxon>
        <taxon>Rhabditidae</taxon>
        <taxon>Peloderinae</taxon>
        <taxon>Caenorhabditis</taxon>
    </lineage>
</organism>